<keyword evidence="5 7" id="KW-0456">Lyase</keyword>
<dbReference type="PANTHER" id="PTHR42738">
    <property type="entry name" value="HYDROXYMETHYLGLUTARYL-COA LYASE"/>
    <property type="match status" value="1"/>
</dbReference>
<evidence type="ECO:0000256" key="4">
    <source>
        <dbReference type="ARBA" id="ARBA00022723"/>
    </source>
</evidence>
<dbReference type="HOGENOM" id="CLU_022138_3_2_6"/>
<protein>
    <recommendedName>
        <fullName evidence="3">hydroxymethylglutaryl-CoA lyase</fullName>
        <ecNumber evidence="3">4.1.3.4</ecNumber>
    </recommendedName>
</protein>
<feature type="domain" description="Pyruvate carboxyltransferase" evidence="6">
    <location>
        <begin position="6"/>
        <end position="273"/>
    </location>
</feature>
<dbReference type="AlphaFoldDB" id="A4B8T5"/>
<comment type="pathway">
    <text evidence="1">Metabolic intermediate metabolism; (S)-3-hydroxy-3-methylglutaryl-CoA degradation; acetoacetate from (S)-3-hydroxy-3-methylglutaryl-CoA: step 1/1.</text>
</comment>
<sequence length="300" mass="32016">MSRERVSIVEVGARDGLQNESTTLSVKGRVELIRRLMDCGLTRIEAGAFVSPKWVPQMADSDQVLQALPSTEAVSFPVLTPNLKGLEAAIAAGAKEVAVFGAASETFSQKNINCSIAESLDRFAVVCEQAKAAHVRVRGYVSCLVGCPYEGVIQPEQVVPVVRRLFELGCYEVSLGDTIGVGTPASIERVLTALLKEFPASWLAMHCHDTYGMAIANLRKGLDLGLRTIDSSIGGAGGCPYAQGASGNVATEDVAYFLRGEGLDCGVDLERLVETGQWLFSQLNKPVPSRVNRALSGKLS</sequence>
<dbReference type="InterPro" id="IPR000891">
    <property type="entry name" value="PYR_CT"/>
</dbReference>
<dbReference type="Pfam" id="PF00682">
    <property type="entry name" value="HMGL-like"/>
    <property type="match status" value="1"/>
</dbReference>
<dbReference type="GO" id="GO:0004419">
    <property type="term" value="F:hydroxymethylglutaryl-CoA lyase activity"/>
    <property type="evidence" value="ECO:0007669"/>
    <property type="project" value="UniProtKB-EC"/>
</dbReference>
<dbReference type="Gene3D" id="3.20.20.70">
    <property type="entry name" value="Aldolase class I"/>
    <property type="match status" value="1"/>
</dbReference>
<dbReference type="GO" id="GO:0046872">
    <property type="term" value="F:metal ion binding"/>
    <property type="evidence" value="ECO:0007669"/>
    <property type="project" value="UniProtKB-KW"/>
</dbReference>
<dbReference type="PROSITE" id="PS50991">
    <property type="entry name" value="PYR_CT"/>
    <property type="match status" value="1"/>
</dbReference>
<comment type="caution">
    <text evidence="7">The sequence shown here is derived from an EMBL/GenBank/DDBJ whole genome shotgun (WGS) entry which is preliminary data.</text>
</comment>
<comment type="similarity">
    <text evidence="2">Belongs to the HMG-CoA lyase family.</text>
</comment>
<keyword evidence="4" id="KW-0479">Metal-binding</keyword>
<dbReference type="Proteomes" id="UP000005953">
    <property type="component" value="Unassembled WGS sequence"/>
</dbReference>
<dbReference type="GO" id="GO:0046951">
    <property type="term" value="P:ketone body biosynthetic process"/>
    <property type="evidence" value="ECO:0007669"/>
    <property type="project" value="TreeGrafter"/>
</dbReference>
<dbReference type="GO" id="GO:0006552">
    <property type="term" value="P:L-leucine catabolic process"/>
    <property type="evidence" value="ECO:0007669"/>
    <property type="project" value="TreeGrafter"/>
</dbReference>
<dbReference type="STRING" id="314283.MED297_19152"/>
<evidence type="ECO:0000256" key="1">
    <source>
        <dbReference type="ARBA" id="ARBA00005143"/>
    </source>
</evidence>
<evidence type="ECO:0000256" key="3">
    <source>
        <dbReference type="ARBA" id="ARBA00012910"/>
    </source>
</evidence>
<proteinExistence type="inferred from homology"/>
<accession>A4B8T5</accession>
<evidence type="ECO:0000256" key="5">
    <source>
        <dbReference type="ARBA" id="ARBA00023239"/>
    </source>
</evidence>
<dbReference type="RefSeq" id="WP_008044415.1">
    <property type="nucleotide sequence ID" value="NZ_CH724151.1"/>
</dbReference>
<evidence type="ECO:0000256" key="2">
    <source>
        <dbReference type="ARBA" id="ARBA00009405"/>
    </source>
</evidence>
<dbReference type="PANTHER" id="PTHR42738:SF7">
    <property type="entry name" value="HYDROXYMETHYLGLUTARYL-COA LYASE"/>
    <property type="match status" value="1"/>
</dbReference>
<gene>
    <name evidence="7" type="ORF">MED297_19152</name>
</gene>
<evidence type="ECO:0000259" key="6">
    <source>
        <dbReference type="PROSITE" id="PS50991"/>
    </source>
</evidence>
<dbReference type="SUPFAM" id="SSF51569">
    <property type="entry name" value="Aldolase"/>
    <property type="match status" value="1"/>
</dbReference>
<organism evidence="7 8">
    <name type="scientific">Reinekea blandensis MED297</name>
    <dbReference type="NCBI Taxonomy" id="314283"/>
    <lineage>
        <taxon>Bacteria</taxon>
        <taxon>Pseudomonadati</taxon>
        <taxon>Pseudomonadota</taxon>
        <taxon>Gammaproteobacteria</taxon>
        <taxon>Oceanospirillales</taxon>
        <taxon>Saccharospirillaceae</taxon>
        <taxon>Reinekea</taxon>
    </lineage>
</organism>
<evidence type="ECO:0000313" key="8">
    <source>
        <dbReference type="Proteomes" id="UP000005953"/>
    </source>
</evidence>
<name>A4B8T5_9GAMM</name>
<evidence type="ECO:0000313" key="7">
    <source>
        <dbReference type="EMBL" id="EAR11036.1"/>
    </source>
</evidence>
<dbReference type="EMBL" id="AAOE01000001">
    <property type="protein sequence ID" value="EAR11036.1"/>
    <property type="molecule type" value="Genomic_DNA"/>
</dbReference>
<dbReference type="EC" id="4.1.3.4" evidence="3"/>
<keyword evidence="8" id="KW-1185">Reference proteome</keyword>
<reference evidence="7 8" key="1">
    <citation type="submission" date="2006-02" db="EMBL/GenBank/DDBJ databases">
        <authorList>
            <person name="Pinhassi J."/>
            <person name="Pedros-Alio C."/>
            <person name="Ferriera S."/>
            <person name="Johnson J."/>
            <person name="Kravitz S."/>
            <person name="Halpern A."/>
            <person name="Remington K."/>
            <person name="Beeson K."/>
            <person name="Tran B."/>
            <person name="Rogers Y.-H."/>
            <person name="Friedman R."/>
            <person name="Venter J.C."/>
        </authorList>
    </citation>
    <scope>NUCLEOTIDE SEQUENCE [LARGE SCALE GENOMIC DNA]</scope>
    <source>
        <strain evidence="7 8">MED297</strain>
    </source>
</reference>
<dbReference type="InterPro" id="IPR013785">
    <property type="entry name" value="Aldolase_TIM"/>
</dbReference>
<dbReference type="CDD" id="cd07938">
    <property type="entry name" value="DRE_TIM_HMGL"/>
    <property type="match status" value="1"/>
</dbReference>
<dbReference type="OrthoDB" id="9784013at2"/>
<dbReference type="InterPro" id="IPR043594">
    <property type="entry name" value="HMGL"/>
</dbReference>
<dbReference type="NCBIfam" id="NF004283">
    <property type="entry name" value="PRK05692.1"/>
    <property type="match status" value="1"/>
</dbReference>
<dbReference type="FunFam" id="3.20.20.70:FF:000201">
    <property type="entry name" value="Hydroxymethylglutaryl-CoA lyase"/>
    <property type="match status" value="1"/>
</dbReference>